<feature type="binding site" evidence="5">
    <location>
        <begin position="144"/>
        <end position="146"/>
    </location>
    <ligand>
        <name>FAD</name>
        <dbReference type="ChEBI" id="CHEBI:57692"/>
    </ligand>
</feature>
<dbReference type="Pfam" id="PF02852">
    <property type="entry name" value="Pyr_redox_dim"/>
    <property type="match status" value="1"/>
</dbReference>
<dbReference type="Gene3D" id="3.50.50.60">
    <property type="entry name" value="FAD/NAD(P)-binding domain"/>
    <property type="match status" value="2"/>
</dbReference>
<dbReference type="PRINTS" id="PR00368">
    <property type="entry name" value="FADPNR"/>
</dbReference>
<evidence type="ECO:0000313" key="10">
    <source>
        <dbReference type="EMBL" id="MTB71149.1"/>
    </source>
</evidence>
<feature type="domain" description="Pyridine nucleotide-disulphide oxidoreductase dimerisation" evidence="8">
    <location>
        <begin position="385"/>
        <end position="492"/>
    </location>
</feature>
<evidence type="ECO:0000259" key="8">
    <source>
        <dbReference type="Pfam" id="PF02852"/>
    </source>
</evidence>
<keyword evidence="4 5" id="KW-0520">NAD</keyword>
<gene>
    <name evidence="10" type="ORF">GGG17_04000</name>
</gene>
<dbReference type="SUPFAM" id="SSF55424">
    <property type="entry name" value="FAD/NAD-linked reductases, dimerisation (C-terminal) domain"/>
    <property type="match status" value="1"/>
</dbReference>
<organism evidence="10 11">
    <name type="scientific">Arsenicicoccus cauae</name>
    <dbReference type="NCBI Taxonomy" id="2663847"/>
    <lineage>
        <taxon>Bacteria</taxon>
        <taxon>Bacillati</taxon>
        <taxon>Actinomycetota</taxon>
        <taxon>Actinomycetes</taxon>
        <taxon>Micrococcales</taxon>
        <taxon>Intrasporangiaceae</taxon>
        <taxon>Arsenicicoccus</taxon>
    </lineage>
</organism>
<proteinExistence type="inferred from homology"/>
<keyword evidence="3 5" id="KW-0274">FAD</keyword>
<dbReference type="InterPro" id="IPR036188">
    <property type="entry name" value="FAD/NAD-bd_sf"/>
</dbReference>
<feature type="disulfide bond" description="Redox-active" evidence="6">
    <location>
        <begin position="45"/>
        <end position="50"/>
    </location>
</feature>
<dbReference type="PANTHER" id="PTHR22912:SF151">
    <property type="entry name" value="DIHYDROLIPOYL DEHYDROGENASE, MITOCHONDRIAL"/>
    <property type="match status" value="1"/>
</dbReference>
<feature type="binding site" evidence="5">
    <location>
        <position position="54"/>
    </location>
    <ligand>
        <name>FAD</name>
        <dbReference type="ChEBI" id="CHEBI:57692"/>
    </ligand>
</feature>
<dbReference type="InterPro" id="IPR004099">
    <property type="entry name" value="Pyr_nucl-diS_OxRdtase_dimer"/>
</dbReference>
<keyword evidence="11" id="KW-1185">Reference proteome</keyword>
<dbReference type="EMBL" id="WLVL01000017">
    <property type="protein sequence ID" value="MTB71149.1"/>
    <property type="molecule type" value="Genomic_DNA"/>
</dbReference>
<evidence type="ECO:0000313" key="11">
    <source>
        <dbReference type="Proteomes" id="UP000431092"/>
    </source>
</evidence>
<evidence type="ECO:0000256" key="5">
    <source>
        <dbReference type="PIRSR" id="PIRSR000350-3"/>
    </source>
</evidence>
<dbReference type="InterPro" id="IPR050151">
    <property type="entry name" value="Class-I_Pyr_Nuc-Dis_Oxidored"/>
</dbReference>
<keyword evidence="2" id="KW-0285">Flavoprotein</keyword>
<feature type="binding site" evidence="5">
    <location>
        <position position="345"/>
    </location>
    <ligand>
        <name>FAD</name>
        <dbReference type="ChEBI" id="CHEBI:57692"/>
    </ligand>
</feature>
<protein>
    <submittedName>
        <fullName evidence="10">Pyridine nucleotide-disulfide oxidoreductase</fullName>
    </submittedName>
</protein>
<dbReference type="InterPro" id="IPR001100">
    <property type="entry name" value="Pyr_nuc-diS_OxRdtase"/>
</dbReference>
<evidence type="ECO:0000256" key="4">
    <source>
        <dbReference type="ARBA" id="ARBA00023027"/>
    </source>
</evidence>
<dbReference type="Proteomes" id="UP000431092">
    <property type="component" value="Unassembled WGS sequence"/>
</dbReference>
<dbReference type="Pfam" id="PF07992">
    <property type="entry name" value="Pyr_redox_2"/>
    <property type="match status" value="1"/>
</dbReference>
<keyword evidence="5" id="KW-0547">Nucleotide-binding</keyword>
<dbReference type="RefSeq" id="WP_154592483.1">
    <property type="nucleotide sequence ID" value="NZ_WLVL01000017.1"/>
</dbReference>
<dbReference type="PANTHER" id="PTHR22912">
    <property type="entry name" value="DISULFIDE OXIDOREDUCTASE"/>
    <property type="match status" value="1"/>
</dbReference>
<dbReference type="Gene3D" id="3.30.390.30">
    <property type="match status" value="1"/>
</dbReference>
<comment type="cofactor">
    <cofactor evidence="5">
        <name>FAD</name>
        <dbReference type="ChEBI" id="CHEBI:57692"/>
    </cofactor>
    <text evidence="5">Binds 1 FAD per subunit.</text>
</comment>
<feature type="domain" description="FAD/NAD(P)-binding" evidence="9">
    <location>
        <begin position="7"/>
        <end position="316"/>
    </location>
</feature>
<evidence type="ECO:0000256" key="6">
    <source>
        <dbReference type="PIRSR" id="PIRSR000350-4"/>
    </source>
</evidence>
<comment type="similarity">
    <text evidence="1">Belongs to the class-I pyridine nucleotide-disulfide oxidoreductase family.</text>
</comment>
<feature type="region of interest" description="Disordered" evidence="7">
    <location>
        <begin position="264"/>
        <end position="286"/>
    </location>
</feature>
<sequence length="506" mass="52643">MRSDQTYDVVVLGGGPVGENVAQYATEHSGLTAVLVERELVGGECSYYACMPSKALLRPIEVASTAAHLGGLSRPHLDVAALLARRDEWVSHYDDASQVDWAEGAGIDVVRGHGRITGPRTVEVTRDGEGPVVLHARHAVVIATGSSPVVPEPYAAALPWGSRDATGVVEVPERLAIVGGGVVACEAATWMAALGSHVTMLVRGDRLLGGAEPFASEAVLEALRGAGVDVRLGVEVSRCRREDARDTGLGRVHGGMVHLLTTTSADTGAGAPTGDQTSPAADGEAGAGEVVEADELLVATGRRPRLEGLGLETVGLDAQALLRHTSSPSESSRGEVPDWLLAVGDASGEAPLTHWGKYRARVLGQHLAARTTGAEPEPVPDDVPVPQVVFTDPQVAWVGLTASAARERFGETEVEVVEVPFTGAAGAALLRDDASGTASLVVDRGSRTVVGATFVGPDAGELLHAATIAIVGRVPVSVLRHAVPSYPTASELWLRLLEGLPRDLRR</sequence>
<dbReference type="GO" id="GO:0004148">
    <property type="term" value="F:dihydrolipoyl dehydrogenase (NADH) activity"/>
    <property type="evidence" value="ECO:0007669"/>
    <property type="project" value="TreeGrafter"/>
</dbReference>
<comment type="caution">
    <text evidence="10">The sequence shown here is derived from an EMBL/GenBank/DDBJ whole genome shotgun (WGS) entry which is preliminary data.</text>
</comment>
<dbReference type="AlphaFoldDB" id="A0A6I3IR71"/>
<dbReference type="InterPro" id="IPR016156">
    <property type="entry name" value="FAD/NAD-linked_Rdtase_dimer_sf"/>
</dbReference>
<evidence type="ECO:0000256" key="1">
    <source>
        <dbReference type="ARBA" id="ARBA00007532"/>
    </source>
</evidence>
<accession>A0A6I3IR71</accession>
<feature type="binding site" evidence="5">
    <location>
        <begin position="179"/>
        <end position="186"/>
    </location>
    <ligand>
        <name>NAD(+)</name>
        <dbReference type="ChEBI" id="CHEBI:57540"/>
    </ligand>
</feature>
<feature type="binding site" evidence="5">
    <location>
        <position position="114"/>
    </location>
    <ligand>
        <name>FAD</name>
        <dbReference type="ChEBI" id="CHEBI:57692"/>
    </ligand>
</feature>
<feature type="binding site" evidence="5">
    <location>
        <position position="301"/>
    </location>
    <ligand>
        <name>NAD(+)</name>
        <dbReference type="ChEBI" id="CHEBI:57540"/>
    </ligand>
</feature>
<dbReference type="SUPFAM" id="SSF51905">
    <property type="entry name" value="FAD/NAD(P)-binding domain"/>
    <property type="match status" value="1"/>
</dbReference>
<evidence type="ECO:0000256" key="3">
    <source>
        <dbReference type="ARBA" id="ARBA00022827"/>
    </source>
</evidence>
<dbReference type="InterPro" id="IPR023753">
    <property type="entry name" value="FAD/NAD-binding_dom"/>
</dbReference>
<evidence type="ECO:0000256" key="2">
    <source>
        <dbReference type="ARBA" id="ARBA00022630"/>
    </source>
</evidence>
<dbReference type="PRINTS" id="PR00411">
    <property type="entry name" value="PNDRDTASEI"/>
</dbReference>
<dbReference type="GO" id="GO:0050660">
    <property type="term" value="F:flavin adenine dinucleotide binding"/>
    <property type="evidence" value="ECO:0007669"/>
    <property type="project" value="TreeGrafter"/>
</dbReference>
<evidence type="ECO:0000256" key="7">
    <source>
        <dbReference type="SAM" id="MobiDB-lite"/>
    </source>
</evidence>
<dbReference type="GO" id="GO:0006103">
    <property type="term" value="P:2-oxoglutarate metabolic process"/>
    <property type="evidence" value="ECO:0007669"/>
    <property type="project" value="TreeGrafter"/>
</dbReference>
<evidence type="ECO:0000259" key="9">
    <source>
        <dbReference type="Pfam" id="PF07992"/>
    </source>
</evidence>
<reference evidence="10 11" key="1">
    <citation type="submission" date="2019-11" db="EMBL/GenBank/DDBJ databases">
        <title>Whole genome sequencing identifies a novel species of the genus Arsenicicoccus isolated from human blood.</title>
        <authorList>
            <person name="Jeong J.H."/>
            <person name="Kweon O.J."/>
            <person name="Kim H.R."/>
            <person name="Kim T.-H."/>
            <person name="Ha S.-M."/>
            <person name="Lee M.-K."/>
        </authorList>
    </citation>
    <scope>NUCLEOTIDE SEQUENCE [LARGE SCALE GENOMIC DNA]</scope>
    <source>
        <strain evidence="10 11">MKL-02</strain>
    </source>
</reference>
<name>A0A6I3IR71_9MICO</name>
<dbReference type="PIRSF" id="PIRSF000350">
    <property type="entry name" value="Mercury_reductase_MerA"/>
    <property type="match status" value="1"/>
</dbReference>